<feature type="compositionally biased region" description="Basic and acidic residues" evidence="1">
    <location>
        <begin position="20"/>
        <end position="33"/>
    </location>
</feature>
<evidence type="ECO:0000313" key="3">
    <source>
        <dbReference type="Proteomes" id="UP000314294"/>
    </source>
</evidence>
<feature type="region of interest" description="Disordered" evidence="1">
    <location>
        <begin position="1"/>
        <end position="33"/>
    </location>
</feature>
<dbReference type="EMBL" id="SRLO01000296">
    <property type="protein sequence ID" value="TNN62342.1"/>
    <property type="molecule type" value="Genomic_DNA"/>
</dbReference>
<name>A0A4Z2HC48_9TELE</name>
<dbReference type="Proteomes" id="UP000314294">
    <property type="component" value="Unassembled WGS sequence"/>
</dbReference>
<accession>A0A4Z2HC48</accession>
<organism evidence="2 3">
    <name type="scientific">Liparis tanakae</name>
    <name type="common">Tanaka's snailfish</name>
    <dbReference type="NCBI Taxonomy" id="230148"/>
    <lineage>
        <taxon>Eukaryota</taxon>
        <taxon>Metazoa</taxon>
        <taxon>Chordata</taxon>
        <taxon>Craniata</taxon>
        <taxon>Vertebrata</taxon>
        <taxon>Euteleostomi</taxon>
        <taxon>Actinopterygii</taxon>
        <taxon>Neopterygii</taxon>
        <taxon>Teleostei</taxon>
        <taxon>Neoteleostei</taxon>
        <taxon>Acanthomorphata</taxon>
        <taxon>Eupercaria</taxon>
        <taxon>Perciformes</taxon>
        <taxon>Cottioidei</taxon>
        <taxon>Cottales</taxon>
        <taxon>Liparidae</taxon>
        <taxon>Liparis</taxon>
    </lineage>
</organism>
<dbReference type="AlphaFoldDB" id="A0A4Z2HC48"/>
<feature type="compositionally biased region" description="Polar residues" evidence="1">
    <location>
        <begin position="1"/>
        <end position="17"/>
    </location>
</feature>
<sequence>MRRDSATPTVFNWSTGTMPREMDTEWEGRGRVKDGEGEKLKSMERCRYINQVVQIHWITLKLLHSHYDAGL</sequence>
<protein>
    <submittedName>
        <fullName evidence="2">Uncharacterized protein</fullName>
    </submittedName>
</protein>
<evidence type="ECO:0000313" key="2">
    <source>
        <dbReference type="EMBL" id="TNN62342.1"/>
    </source>
</evidence>
<comment type="caution">
    <text evidence="2">The sequence shown here is derived from an EMBL/GenBank/DDBJ whole genome shotgun (WGS) entry which is preliminary data.</text>
</comment>
<evidence type="ECO:0000256" key="1">
    <source>
        <dbReference type="SAM" id="MobiDB-lite"/>
    </source>
</evidence>
<gene>
    <name evidence="2" type="ORF">EYF80_027459</name>
</gene>
<reference evidence="2 3" key="1">
    <citation type="submission" date="2019-03" db="EMBL/GenBank/DDBJ databases">
        <title>First draft genome of Liparis tanakae, snailfish: a comprehensive survey of snailfish specific genes.</title>
        <authorList>
            <person name="Kim W."/>
            <person name="Song I."/>
            <person name="Jeong J.-H."/>
            <person name="Kim D."/>
            <person name="Kim S."/>
            <person name="Ryu S."/>
            <person name="Song J.Y."/>
            <person name="Lee S.K."/>
        </authorList>
    </citation>
    <scope>NUCLEOTIDE SEQUENCE [LARGE SCALE GENOMIC DNA]</scope>
    <source>
        <tissue evidence="2">Muscle</tissue>
    </source>
</reference>
<proteinExistence type="predicted"/>
<keyword evidence="3" id="KW-1185">Reference proteome</keyword>